<dbReference type="RefSeq" id="WP_084119503.1">
    <property type="nucleotide sequence ID" value="NZ_LT838813.1"/>
</dbReference>
<reference evidence="2" key="1">
    <citation type="submission" date="2017-04" db="EMBL/GenBank/DDBJ databases">
        <authorList>
            <person name="Varghese N."/>
            <person name="Submissions S."/>
        </authorList>
    </citation>
    <scope>NUCLEOTIDE SEQUENCE [LARGE SCALE GENOMIC DNA]</scope>
    <source>
        <strain evidence="2">DSM 16537</strain>
    </source>
</reference>
<organism evidence="1 2">
    <name type="scientific">Aquiflexum balticum DSM 16537</name>
    <dbReference type="NCBI Taxonomy" id="758820"/>
    <lineage>
        <taxon>Bacteria</taxon>
        <taxon>Pseudomonadati</taxon>
        <taxon>Bacteroidota</taxon>
        <taxon>Cytophagia</taxon>
        <taxon>Cytophagales</taxon>
        <taxon>Cyclobacteriaceae</taxon>
        <taxon>Aquiflexum</taxon>
    </lineage>
</organism>
<accession>A0A1W2H1E9</accession>
<dbReference type="Pfam" id="PF04978">
    <property type="entry name" value="MST"/>
    <property type="match status" value="1"/>
</dbReference>
<keyword evidence="2" id="KW-1185">Reference proteome</keyword>
<dbReference type="OrthoDB" id="117483at2"/>
<dbReference type="InterPro" id="IPR006311">
    <property type="entry name" value="TAT_signal"/>
</dbReference>
<name>A0A1W2H1E9_9BACT</name>
<evidence type="ECO:0000313" key="2">
    <source>
        <dbReference type="Proteomes" id="UP000192333"/>
    </source>
</evidence>
<dbReference type="SUPFAM" id="SSF109854">
    <property type="entry name" value="DinB/YfiT-like putative metalloenzymes"/>
    <property type="match status" value="1"/>
</dbReference>
<dbReference type="Proteomes" id="UP000192333">
    <property type="component" value="Chromosome I"/>
</dbReference>
<protein>
    <submittedName>
        <fullName evidence="1">Uncharacterized protein</fullName>
    </submittedName>
</protein>
<dbReference type="InterPro" id="IPR007061">
    <property type="entry name" value="MST-like"/>
</dbReference>
<gene>
    <name evidence="1" type="ORF">SAMN00777080_1296</name>
</gene>
<dbReference type="EMBL" id="LT838813">
    <property type="protein sequence ID" value="SMD42733.1"/>
    <property type="molecule type" value="Genomic_DNA"/>
</dbReference>
<proteinExistence type="predicted"/>
<dbReference type="STRING" id="758820.SAMN00777080_1296"/>
<sequence>MKNNNPSTRRDFIKSAAVISSGTFGLSMIPNPIYASEIPTENRINVMGPREGFSLHIGTLLSMMTWMRDVILMPVRGMSVEQLDFLLDENSNSIGAMLLHLAATERFYQIHTFEGKEWGDFSKEDLDRFEVAMNLGDEARKTIKGNTFNYYLEIMTEVRENTIREFKKRDDSWLMAVDEEWPWGPTNNYCKWFHVCEHESNHNGQFKYIKTRLPGGKFSRG</sequence>
<dbReference type="Gene3D" id="1.20.120.450">
    <property type="entry name" value="dinb family like domain"/>
    <property type="match status" value="1"/>
</dbReference>
<dbReference type="AlphaFoldDB" id="A0A1W2H1E9"/>
<evidence type="ECO:0000313" key="1">
    <source>
        <dbReference type="EMBL" id="SMD42733.1"/>
    </source>
</evidence>
<dbReference type="InterPro" id="IPR034660">
    <property type="entry name" value="DinB/YfiT-like"/>
</dbReference>
<dbReference type="PROSITE" id="PS51318">
    <property type="entry name" value="TAT"/>
    <property type="match status" value="1"/>
</dbReference>